<accession>A0A392P883</accession>
<comment type="caution">
    <text evidence="1">The sequence shown here is derived from an EMBL/GenBank/DDBJ whole genome shotgun (WGS) entry which is preliminary data.</text>
</comment>
<evidence type="ECO:0000313" key="1">
    <source>
        <dbReference type="EMBL" id="MCI07994.1"/>
    </source>
</evidence>
<reference evidence="1 2" key="1">
    <citation type="journal article" date="2018" name="Front. Plant Sci.">
        <title>Red Clover (Trifolium pratense) and Zigzag Clover (T. medium) - A Picture of Genomic Similarities and Differences.</title>
        <authorList>
            <person name="Dluhosova J."/>
            <person name="Istvanek J."/>
            <person name="Nedelnik J."/>
            <person name="Repkova J."/>
        </authorList>
    </citation>
    <scope>NUCLEOTIDE SEQUENCE [LARGE SCALE GENOMIC DNA]</scope>
    <source>
        <strain evidence="2">cv. 10/8</strain>
        <tissue evidence="1">Leaf</tissue>
    </source>
</reference>
<name>A0A392P883_9FABA</name>
<organism evidence="1 2">
    <name type="scientific">Trifolium medium</name>
    <dbReference type="NCBI Taxonomy" id="97028"/>
    <lineage>
        <taxon>Eukaryota</taxon>
        <taxon>Viridiplantae</taxon>
        <taxon>Streptophyta</taxon>
        <taxon>Embryophyta</taxon>
        <taxon>Tracheophyta</taxon>
        <taxon>Spermatophyta</taxon>
        <taxon>Magnoliopsida</taxon>
        <taxon>eudicotyledons</taxon>
        <taxon>Gunneridae</taxon>
        <taxon>Pentapetalae</taxon>
        <taxon>rosids</taxon>
        <taxon>fabids</taxon>
        <taxon>Fabales</taxon>
        <taxon>Fabaceae</taxon>
        <taxon>Papilionoideae</taxon>
        <taxon>50 kb inversion clade</taxon>
        <taxon>NPAAA clade</taxon>
        <taxon>Hologalegina</taxon>
        <taxon>IRL clade</taxon>
        <taxon>Trifolieae</taxon>
        <taxon>Trifolium</taxon>
    </lineage>
</organism>
<sequence>MGSPKTQELMKTMEDYRGTVLVGSPSESGFSLSEDQQNNLLLHVADSVSVQPLLIIAEHGIKSGNQNHYRGKWNGKKSWRLLNEGGTFKIDPEFKTMDTFLLIKVGFLRALNSS</sequence>
<proteinExistence type="predicted"/>
<dbReference type="Proteomes" id="UP000265520">
    <property type="component" value="Unassembled WGS sequence"/>
</dbReference>
<keyword evidence="2" id="KW-1185">Reference proteome</keyword>
<dbReference type="AlphaFoldDB" id="A0A392P883"/>
<protein>
    <submittedName>
        <fullName evidence="1">Uncharacterized protein</fullName>
    </submittedName>
</protein>
<dbReference type="EMBL" id="LXQA010067390">
    <property type="protein sequence ID" value="MCI07994.1"/>
    <property type="molecule type" value="Genomic_DNA"/>
</dbReference>
<evidence type="ECO:0000313" key="2">
    <source>
        <dbReference type="Proteomes" id="UP000265520"/>
    </source>
</evidence>